<evidence type="ECO:0000313" key="2">
    <source>
        <dbReference type="EMBL" id="KAG6741599.1"/>
    </source>
</evidence>
<evidence type="ECO:0000256" key="1">
    <source>
        <dbReference type="SAM" id="MobiDB-lite"/>
    </source>
</evidence>
<comment type="caution">
    <text evidence="2">The sequence shown here is derived from an EMBL/GenBank/DDBJ whole genome shotgun (WGS) entry which is preliminary data.</text>
</comment>
<proteinExistence type="predicted"/>
<name>A0A8X7Y048_POPTO</name>
<reference evidence="2" key="1">
    <citation type="journal article" date="2020" name="bioRxiv">
        <title>Hybrid origin of Populus tomentosa Carr. identified through genome sequencing and phylogenomic analysis.</title>
        <authorList>
            <person name="An X."/>
            <person name="Gao K."/>
            <person name="Chen Z."/>
            <person name="Li J."/>
            <person name="Yang X."/>
            <person name="Yang X."/>
            <person name="Zhou J."/>
            <person name="Guo T."/>
            <person name="Zhao T."/>
            <person name="Huang S."/>
            <person name="Miao D."/>
            <person name="Khan W.U."/>
            <person name="Rao P."/>
            <person name="Ye M."/>
            <person name="Lei B."/>
            <person name="Liao W."/>
            <person name="Wang J."/>
            <person name="Ji L."/>
            <person name="Li Y."/>
            <person name="Guo B."/>
            <person name="Mustafa N.S."/>
            <person name="Li S."/>
            <person name="Yun Q."/>
            <person name="Keller S.R."/>
            <person name="Mao J."/>
            <person name="Zhang R."/>
            <person name="Strauss S.H."/>
        </authorList>
    </citation>
    <scope>NUCLEOTIDE SEQUENCE</scope>
    <source>
        <strain evidence="2">GM15</strain>
        <tissue evidence="2">Leaf</tissue>
    </source>
</reference>
<keyword evidence="3" id="KW-1185">Reference proteome</keyword>
<protein>
    <submittedName>
        <fullName evidence="2">Uncharacterized protein</fullName>
    </submittedName>
</protein>
<sequence length="87" mass="9740">MFPNSTTLVLAGSWNNSPGDRTMNKTTATTTGGGDAKLIEKEESWVIKGGKIDEDKPWKKNIKETISCWCYGFVFDTLGRQRPKEQV</sequence>
<organism evidence="2 3">
    <name type="scientific">Populus tomentosa</name>
    <name type="common">Chinese white poplar</name>
    <dbReference type="NCBI Taxonomy" id="118781"/>
    <lineage>
        <taxon>Eukaryota</taxon>
        <taxon>Viridiplantae</taxon>
        <taxon>Streptophyta</taxon>
        <taxon>Embryophyta</taxon>
        <taxon>Tracheophyta</taxon>
        <taxon>Spermatophyta</taxon>
        <taxon>Magnoliopsida</taxon>
        <taxon>eudicotyledons</taxon>
        <taxon>Gunneridae</taxon>
        <taxon>Pentapetalae</taxon>
        <taxon>rosids</taxon>
        <taxon>fabids</taxon>
        <taxon>Malpighiales</taxon>
        <taxon>Salicaceae</taxon>
        <taxon>Saliceae</taxon>
        <taxon>Populus</taxon>
    </lineage>
</organism>
<dbReference type="AlphaFoldDB" id="A0A8X7Y048"/>
<evidence type="ECO:0000313" key="3">
    <source>
        <dbReference type="Proteomes" id="UP000886885"/>
    </source>
</evidence>
<accession>A0A8X7Y048</accession>
<dbReference type="Proteomes" id="UP000886885">
    <property type="component" value="Chromosome 17D"/>
</dbReference>
<dbReference type="OrthoDB" id="1733150at2759"/>
<feature type="region of interest" description="Disordered" evidence="1">
    <location>
        <begin position="13"/>
        <end position="33"/>
    </location>
</feature>
<dbReference type="EMBL" id="JAAWWB010000034">
    <property type="protein sequence ID" value="KAG6741599.1"/>
    <property type="molecule type" value="Genomic_DNA"/>
</dbReference>
<gene>
    <name evidence="2" type="ORF">POTOM_054870</name>
</gene>